<proteinExistence type="predicted"/>
<evidence type="ECO:0000313" key="1">
    <source>
        <dbReference type="EMBL" id="KAJ7419964.1"/>
    </source>
</evidence>
<accession>A0ABQ9DEB5</accession>
<evidence type="ECO:0000313" key="2">
    <source>
        <dbReference type="Proteomes" id="UP001145742"/>
    </source>
</evidence>
<dbReference type="Proteomes" id="UP001145742">
    <property type="component" value="Unassembled WGS sequence"/>
</dbReference>
<sequence>MSQQCVQVAKEANGIPTCIRNSVASRTRAVIVPLYSALVEAAPQVLCPVLASQFRKDIGVLEHVQRRAAETVKGLSTSPVRELVLFNLEKTRLRRDLRTLYNYLKGARCESASPPRQLETAVQDITSVCSRGGLGWTLEGISPQKGLLYIVMGCPGWCRSHPLSLEAFKERLDIALSVMMVDMVVFGHRLDFMISETFSNLFDLCEIQV</sequence>
<keyword evidence="2" id="KW-1185">Reference proteome</keyword>
<organism evidence="1 2">
    <name type="scientific">Willisornis vidua</name>
    <name type="common">Xingu scale-backed antbird</name>
    <dbReference type="NCBI Taxonomy" id="1566151"/>
    <lineage>
        <taxon>Eukaryota</taxon>
        <taxon>Metazoa</taxon>
        <taxon>Chordata</taxon>
        <taxon>Craniata</taxon>
        <taxon>Vertebrata</taxon>
        <taxon>Euteleostomi</taxon>
        <taxon>Archelosauria</taxon>
        <taxon>Archosauria</taxon>
        <taxon>Dinosauria</taxon>
        <taxon>Saurischia</taxon>
        <taxon>Theropoda</taxon>
        <taxon>Coelurosauria</taxon>
        <taxon>Aves</taxon>
        <taxon>Neognathae</taxon>
        <taxon>Neoaves</taxon>
        <taxon>Telluraves</taxon>
        <taxon>Australaves</taxon>
        <taxon>Passeriformes</taxon>
        <taxon>Thamnophilidae</taxon>
        <taxon>Willisornis</taxon>
    </lineage>
</organism>
<name>A0ABQ9DEB5_9PASS</name>
<dbReference type="EMBL" id="WHWB01033426">
    <property type="protein sequence ID" value="KAJ7419964.1"/>
    <property type="molecule type" value="Genomic_DNA"/>
</dbReference>
<comment type="caution">
    <text evidence="1">The sequence shown here is derived from an EMBL/GenBank/DDBJ whole genome shotgun (WGS) entry which is preliminary data.</text>
</comment>
<protein>
    <submittedName>
        <fullName evidence="1">Uncharacterized protein</fullName>
    </submittedName>
</protein>
<gene>
    <name evidence="1" type="ORF">WISP_50812</name>
</gene>
<reference evidence="1" key="1">
    <citation type="submission" date="2019-10" db="EMBL/GenBank/DDBJ databases">
        <authorList>
            <person name="Soares A.E.R."/>
            <person name="Aleixo A."/>
            <person name="Schneider P."/>
            <person name="Miyaki C.Y."/>
            <person name="Schneider M.P."/>
            <person name="Mello C."/>
            <person name="Vasconcelos A.T.R."/>
        </authorList>
    </citation>
    <scope>NUCLEOTIDE SEQUENCE</scope>
    <source>
        <tissue evidence="1">Muscle</tissue>
    </source>
</reference>